<keyword evidence="11 18" id="KW-0472">Membrane</keyword>
<dbReference type="SUPFAM" id="SSF52200">
    <property type="entry name" value="Toll/Interleukin receptor TIR domain"/>
    <property type="match status" value="1"/>
</dbReference>
<dbReference type="InterPro" id="IPR032675">
    <property type="entry name" value="LRR_dom_sf"/>
</dbReference>
<name>A0A3B5A5D2_9TELE</name>
<feature type="domain" description="TIR" evidence="19">
    <location>
        <begin position="635"/>
        <end position="778"/>
    </location>
</feature>
<reference evidence="20" key="1">
    <citation type="submission" date="2023-09" db="UniProtKB">
        <authorList>
            <consortium name="Ensembl"/>
        </authorList>
    </citation>
    <scope>IDENTIFICATION</scope>
</reference>
<proteinExistence type="inferred from homology"/>
<dbReference type="PRINTS" id="PR01537">
    <property type="entry name" value="INTRLKN1R1F"/>
</dbReference>
<dbReference type="SMART" id="SM00369">
    <property type="entry name" value="LRR_TYP"/>
    <property type="match status" value="9"/>
</dbReference>
<feature type="transmembrane region" description="Helical" evidence="18">
    <location>
        <begin position="585"/>
        <end position="607"/>
    </location>
</feature>
<dbReference type="SMART" id="SM00082">
    <property type="entry name" value="LRRCT"/>
    <property type="match status" value="1"/>
</dbReference>
<dbReference type="InterPro" id="IPR017241">
    <property type="entry name" value="Toll-like_receptor"/>
</dbReference>
<keyword evidence="14" id="KW-0325">Glycoprotein</keyword>
<dbReference type="PIRSF" id="PIRSF037595">
    <property type="entry name" value="Toll-like_receptor"/>
    <property type="match status" value="1"/>
</dbReference>
<keyword evidence="8 16" id="KW-0391">Immunity</keyword>
<evidence type="ECO:0000256" key="10">
    <source>
        <dbReference type="ARBA" id="ARBA00023027"/>
    </source>
</evidence>
<dbReference type="InterPro" id="IPR001611">
    <property type="entry name" value="Leu-rich_rpt"/>
</dbReference>
<feature type="disulfide bond" evidence="17">
    <location>
        <begin position="430"/>
        <end position="452"/>
    </location>
</feature>
<dbReference type="AlphaFoldDB" id="A0A3B5A5D2"/>
<evidence type="ECO:0000256" key="13">
    <source>
        <dbReference type="ARBA" id="ARBA00023170"/>
    </source>
</evidence>
<dbReference type="Pfam" id="PF01582">
    <property type="entry name" value="TIR"/>
    <property type="match status" value="1"/>
</dbReference>
<evidence type="ECO:0000256" key="6">
    <source>
        <dbReference type="ARBA" id="ARBA00022729"/>
    </source>
</evidence>
<feature type="chain" id="PRO_5041013202" description="Toll-like receptor 2" evidence="18">
    <location>
        <begin position="21"/>
        <end position="794"/>
    </location>
</feature>
<keyword evidence="4" id="KW-0433">Leucine-rich repeat</keyword>
<gene>
    <name evidence="20" type="primary">TLR2</name>
</gene>
<feature type="disulfide bond" evidence="17">
    <location>
        <begin position="351"/>
        <end position="380"/>
    </location>
</feature>
<keyword evidence="6 18" id="KW-0732">Signal</keyword>
<comment type="function">
    <text evidence="16">Cooperates with LY96 to mediate the innate immune response to bacterial lipoproteins and other microbial cell wall components. Cooperates with TLR1 or TLR6 to mediate the innate immune response to bacterial lipoproteins or lipopeptides. Acts via MYD88 and TRAF6, leading to NF-kappa-B activation, cytokine secretion and the inflammatory response.</text>
</comment>
<accession>A0A3B5A5D2</accession>
<dbReference type="SUPFAM" id="SSF52058">
    <property type="entry name" value="L domain-like"/>
    <property type="match status" value="2"/>
</dbReference>
<feature type="signal peptide" evidence="18">
    <location>
        <begin position="1"/>
        <end position="20"/>
    </location>
</feature>
<dbReference type="PROSITE" id="PS51450">
    <property type="entry name" value="LRR"/>
    <property type="match status" value="3"/>
</dbReference>
<dbReference type="InterPro" id="IPR000483">
    <property type="entry name" value="Cys-rich_flank_reg_C"/>
</dbReference>
<dbReference type="GO" id="GO:0005886">
    <property type="term" value="C:plasma membrane"/>
    <property type="evidence" value="ECO:0007669"/>
    <property type="project" value="TreeGrafter"/>
</dbReference>
<protein>
    <recommendedName>
        <fullName evidence="16">Toll-like receptor 2</fullName>
    </recommendedName>
</protein>
<dbReference type="PANTHER" id="PTHR24365:SF17">
    <property type="entry name" value="TOLL-LIKE RECEPTOR 2"/>
    <property type="match status" value="1"/>
</dbReference>
<evidence type="ECO:0000256" key="18">
    <source>
        <dbReference type="RuleBase" id="RU363040"/>
    </source>
</evidence>
<dbReference type="FunFam" id="3.40.50.10140:FF:000001">
    <property type="entry name" value="Toll-like receptor 2"/>
    <property type="match status" value="1"/>
</dbReference>
<evidence type="ECO:0000256" key="4">
    <source>
        <dbReference type="ARBA" id="ARBA00022614"/>
    </source>
</evidence>
<keyword evidence="5 18" id="KW-0812">Transmembrane</keyword>
<dbReference type="STRING" id="144197.ENSSPAP00000015950"/>
<keyword evidence="10" id="KW-0520">NAD</keyword>
<dbReference type="Pfam" id="PF01463">
    <property type="entry name" value="LRRCT"/>
    <property type="match status" value="1"/>
</dbReference>
<dbReference type="Pfam" id="PF13855">
    <property type="entry name" value="LRR_8"/>
    <property type="match status" value="2"/>
</dbReference>
<evidence type="ECO:0000256" key="8">
    <source>
        <dbReference type="ARBA" id="ARBA00022859"/>
    </source>
</evidence>
<dbReference type="Gene3D" id="3.80.10.10">
    <property type="entry name" value="Ribonuclease Inhibitor"/>
    <property type="match status" value="1"/>
</dbReference>
<evidence type="ECO:0000256" key="9">
    <source>
        <dbReference type="ARBA" id="ARBA00022989"/>
    </source>
</evidence>
<comment type="subcellular location">
    <subcellularLocation>
        <location evidence="1 18">Membrane</location>
        <topology evidence="1 18">Single-pass type I membrane protein</topology>
    </subcellularLocation>
</comment>
<evidence type="ECO:0000256" key="14">
    <source>
        <dbReference type="ARBA" id="ARBA00023180"/>
    </source>
</evidence>
<dbReference type="SMART" id="SM00364">
    <property type="entry name" value="LRR_BAC"/>
    <property type="match status" value="3"/>
</dbReference>
<evidence type="ECO:0000256" key="7">
    <source>
        <dbReference type="ARBA" id="ARBA00022737"/>
    </source>
</evidence>
<evidence type="ECO:0000256" key="2">
    <source>
        <dbReference type="ARBA" id="ARBA00009634"/>
    </source>
</evidence>
<keyword evidence="9 18" id="KW-1133">Transmembrane helix</keyword>
<evidence type="ECO:0000256" key="1">
    <source>
        <dbReference type="ARBA" id="ARBA00004479"/>
    </source>
</evidence>
<dbReference type="Ensembl" id="ENSSPAT00000016207.1">
    <property type="protein sequence ID" value="ENSSPAP00000015950.1"/>
    <property type="gene ID" value="ENSSPAG00000012024.1"/>
</dbReference>
<dbReference type="SMART" id="SM00255">
    <property type="entry name" value="TIR"/>
    <property type="match status" value="1"/>
</dbReference>
<evidence type="ECO:0000256" key="17">
    <source>
        <dbReference type="PIRSR" id="PIRSR037595-2"/>
    </source>
</evidence>
<feature type="disulfide bond" evidence="17">
    <location>
        <begin position="29"/>
        <end position="34"/>
    </location>
</feature>
<sequence length="794" mass="90140">MILFMTSLVFVLLLVSQTFSSSRPQCHHCDQTSCDCSRQNLTEIPAAPSKLITELDLSFNQLERIMKDDVLAYASLRSLIVNNNRIKTIQEDAFVPLINLEKLDLSLNQLDALSSTWFKTLFSLQYLNLLGNNYTTLGQGNLFQPLKRLKILHFGGPSLQSVSKLDFCGLFGLEELYFDGKKLQVYAEGSLRQIGPISHVTLGLNGGFQRNPMLVQTILSDAVQANTMLTVTDTLFNTESQMFSLKVALDRGVRSLTFKNVNMSMEACLELLNLLQDSNVTMLALEDAQFLLRPTIVSVGPLSLDNLEAVSFKNIDVTLFYRFPALNFMDRLINVVRKASVINCNVFAIPCESSAELTKLEFLDLSDNIISDFTFHEMMCGGNGVFQNLQTFNISKNILQTINSRLFTNLEKLQNIDMSKNALYSMPETCYWPANLQFLNLSSNRLPTATRCLPESLQILDLSNNDLTVFNIDLPLLTELHISGNRIGNLPTGHSYPTLMFFSIKNNNLQTFSSNDLHDYKLLKRLEAGGNPYVCSCDLVAFMASDLMNHRVGGEIKSYICDSPDAVRGRRVADVRLSVFECHAALAFSLLCSGILALVLLCVGLCYRFSVVWYMRMTCAWLRAKKKPKLKKGALEYDVFVSYSEMDSGWVEAHLVLALEQTEPPLRLCLHKRDFVPGGLIMDNIMDAIEKSHRTIFILSRHFVRSEWCKYELDYSHFRLFDQNDDRVILILLEPIDKKSIPKKFCRLRRLMNSMTYLEWPDDENHIAAFWESLRTAVTRPETGNENKENETCL</sequence>
<dbReference type="GeneTree" id="ENSGT00940000156323"/>
<dbReference type="GO" id="GO:0006954">
    <property type="term" value="P:inflammatory response"/>
    <property type="evidence" value="ECO:0007669"/>
    <property type="project" value="UniProtKB-UniRule"/>
</dbReference>
<keyword evidence="12 17" id="KW-1015">Disulfide bond</keyword>
<dbReference type="GO" id="GO:0004888">
    <property type="term" value="F:transmembrane signaling receptor activity"/>
    <property type="evidence" value="ECO:0007669"/>
    <property type="project" value="InterPro"/>
</dbReference>
<evidence type="ECO:0000256" key="16">
    <source>
        <dbReference type="PIRNR" id="PIRNR037595"/>
    </source>
</evidence>
<evidence type="ECO:0000259" key="19">
    <source>
        <dbReference type="PROSITE" id="PS50104"/>
    </source>
</evidence>
<evidence type="ECO:0000256" key="11">
    <source>
        <dbReference type="ARBA" id="ARBA00023136"/>
    </source>
</evidence>
<evidence type="ECO:0000256" key="12">
    <source>
        <dbReference type="ARBA" id="ARBA00023157"/>
    </source>
</evidence>
<keyword evidence="13 16" id="KW-0675">Receptor</keyword>
<dbReference type="InterPro" id="IPR000157">
    <property type="entry name" value="TIR_dom"/>
</dbReference>
<keyword evidence="15 16" id="KW-0395">Inflammatory response</keyword>
<dbReference type="InterPro" id="IPR003591">
    <property type="entry name" value="Leu-rich_rpt_typical-subtyp"/>
</dbReference>
<dbReference type="Gene3D" id="3.40.50.10140">
    <property type="entry name" value="Toll/interleukin-1 receptor homology (TIR) domain"/>
    <property type="match status" value="1"/>
</dbReference>
<evidence type="ECO:0000313" key="20">
    <source>
        <dbReference type="Ensembl" id="ENSSPAP00000015950.1"/>
    </source>
</evidence>
<dbReference type="PROSITE" id="PS50104">
    <property type="entry name" value="TIR"/>
    <property type="match status" value="1"/>
</dbReference>
<organism evidence="20">
    <name type="scientific">Stegastes partitus</name>
    <name type="common">bicolor damselfish</name>
    <dbReference type="NCBI Taxonomy" id="144197"/>
    <lineage>
        <taxon>Eukaryota</taxon>
        <taxon>Metazoa</taxon>
        <taxon>Chordata</taxon>
        <taxon>Craniata</taxon>
        <taxon>Vertebrata</taxon>
        <taxon>Euteleostomi</taxon>
        <taxon>Actinopterygii</taxon>
        <taxon>Neopterygii</taxon>
        <taxon>Teleostei</taxon>
        <taxon>Neoteleostei</taxon>
        <taxon>Acanthomorphata</taxon>
        <taxon>Ovalentaria</taxon>
        <taxon>Pomacentridae</taxon>
        <taxon>Stegastes</taxon>
    </lineage>
</organism>
<keyword evidence="7" id="KW-0677">Repeat</keyword>
<keyword evidence="3 16" id="KW-0399">Innate immunity</keyword>
<dbReference type="PANTHER" id="PTHR24365">
    <property type="entry name" value="TOLL-LIKE RECEPTOR"/>
    <property type="match status" value="1"/>
</dbReference>
<dbReference type="GO" id="GO:0042497">
    <property type="term" value="F:triacyl lipopeptide binding"/>
    <property type="evidence" value="ECO:0007669"/>
    <property type="project" value="TreeGrafter"/>
</dbReference>
<comment type="similarity">
    <text evidence="2 16 18">Belongs to the Toll-like receptor family.</text>
</comment>
<dbReference type="GO" id="GO:0043235">
    <property type="term" value="C:receptor complex"/>
    <property type="evidence" value="ECO:0007669"/>
    <property type="project" value="TreeGrafter"/>
</dbReference>
<evidence type="ECO:0000256" key="5">
    <source>
        <dbReference type="ARBA" id="ARBA00022692"/>
    </source>
</evidence>
<dbReference type="GO" id="GO:0002224">
    <property type="term" value="P:toll-like receptor signaling pathway"/>
    <property type="evidence" value="ECO:0007669"/>
    <property type="project" value="UniProtKB-UniRule"/>
</dbReference>
<evidence type="ECO:0000256" key="15">
    <source>
        <dbReference type="ARBA" id="ARBA00023198"/>
    </source>
</evidence>
<evidence type="ECO:0000256" key="3">
    <source>
        <dbReference type="ARBA" id="ARBA00022588"/>
    </source>
</evidence>
<dbReference type="GO" id="GO:0045087">
    <property type="term" value="P:innate immune response"/>
    <property type="evidence" value="ECO:0007669"/>
    <property type="project" value="UniProtKB-UniRule"/>
</dbReference>
<dbReference type="InterPro" id="IPR035897">
    <property type="entry name" value="Toll_tir_struct_dom_sf"/>
</dbReference>